<name>A0A9P4IE49_9PEZI</name>
<dbReference type="OrthoDB" id="4138121at2759"/>
<gene>
    <name evidence="1" type="ORF">NA57DRAFT_78461</name>
</gene>
<proteinExistence type="predicted"/>
<sequence>MQWLAIFEAWAVNNLLRMPQFHRAVHKLHGTFYRLRHGKPMEEMGGTNLDNQGETFLQHFKHELKAQLRGETKKKP</sequence>
<comment type="caution">
    <text evidence="1">The sequence shown here is derived from an EMBL/GenBank/DDBJ whole genome shotgun (WGS) entry which is preliminary data.</text>
</comment>
<dbReference type="EMBL" id="ML978129">
    <property type="protein sequence ID" value="KAF2096872.1"/>
    <property type="molecule type" value="Genomic_DNA"/>
</dbReference>
<evidence type="ECO:0000313" key="1">
    <source>
        <dbReference type="EMBL" id="KAF2096872.1"/>
    </source>
</evidence>
<reference evidence="1" key="1">
    <citation type="journal article" date="2020" name="Stud. Mycol.">
        <title>101 Dothideomycetes genomes: a test case for predicting lifestyles and emergence of pathogens.</title>
        <authorList>
            <person name="Haridas S."/>
            <person name="Albert R."/>
            <person name="Binder M."/>
            <person name="Bloem J."/>
            <person name="Labutti K."/>
            <person name="Salamov A."/>
            <person name="Andreopoulos B."/>
            <person name="Baker S."/>
            <person name="Barry K."/>
            <person name="Bills G."/>
            <person name="Bluhm B."/>
            <person name="Cannon C."/>
            <person name="Castanera R."/>
            <person name="Culley D."/>
            <person name="Daum C."/>
            <person name="Ezra D."/>
            <person name="Gonzalez J."/>
            <person name="Henrissat B."/>
            <person name="Kuo A."/>
            <person name="Liang C."/>
            <person name="Lipzen A."/>
            <person name="Lutzoni F."/>
            <person name="Magnuson J."/>
            <person name="Mondo S."/>
            <person name="Nolan M."/>
            <person name="Ohm R."/>
            <person name="Pangilinan J."/>
            <person name="Park H.-J."/>
            <person name="Ramirez L."/>
            <person name="Alfaro M."/>
            <person name="Sun H."/>
            <person name="Tritt A."/>
            <person name="Yoshinaga Y."/>
            <person name="Zwiers L.-H."/>
            <person name="Turgeon B."/>
            <person name="Goodwin S."/>
            <person name="Spatafora J."/>
            <person name="Crous P."/>
            <person name="Grigoriev I."/>
        </authorList>
    </citation>
    <scope>NUCLEOTIDE SEQUENCE</scope>
    <source>
        <strain evidence="1">CBS 133067</strain>
    </source>
</reference>
<accession>A0A9P4IE49</accession>
<keyword evidence="2" id="KW-1185">Reference proteome</keyword>
<protein>
    <submittedName>
        <fullName evidence="1">Uncharacterized protein</fullName>
    </submittedName>
</protein>
<organism evidence="1 2">
    <name type="scientific">Rhizodiscina lignyota</name>
    <dbReference type="NCBI Taxonomy" id="1504668"/>
    <lineage>
        <taxon>Eukaryota</taxon>
        <taxon>Fungi</taxon>
        <taxon>Dikarya</taxon>
        <taxon>Ascomycota</taxon>
        <taxon>Pezizomycotina</taxon>
        <taxon>Dothideomycetes</taxon>
        <taxon>Pleosporomycetidae</taxon>
        <taxon>Aulographales</taxon>
        <taxon>Rhizodiscinaceae</taxon>
        <taxon>Rhizodiscina</taxon>
    </lineage>
</organism>
<evidence type="ECO:0000313" key="2">
    <source>
        <dbReference type="Proteomes" id="UP000799772"/>
    </source>
</evidence>
<dbReference type="Proteomes" id="UP000799772">
    <property type="component" value="Unassembled WGS sequence"/>
</dbReference>
<dbReference type="AlphaFoldDB" id="A0A9P4IE49"/>